<evidence type="ECO:0000313" key="2">
    <source>
        <dbReference type="Proteomes" id="UP000694553"/>
    </source>
</evidence>
<name>A0A8C3ES71_CORMO</name>
<reference evidence="1" key="3">
    <citation type="submission" date="2025-09" db="UniProtKB">
        <authorList>
            <consortium name="Ensembl"/>
        </authorList>
    </citation>
    <scope>IDENTIFICATION</scope>
</reference>
<dbReference type="Ensembl" id="ENSCMUT00000027045.2">
    <property type="protein sequence ID" value="ENSCMUP00000025164.1"/>
    <property type="gene ID" value="ENSCMUG00000015333.2"/>
</dbReference>
<dbReference type="AlphaFoldDB" id="A0A8C3ES71"/>
<proteinExistence type="predicted"/>
<keyword evidence="2" id="KW-1185">Reference proteome</keyword>
<reference evidence="2" key="1">
    <citation type="submission" date="2019-10" db="EMBL/GenBank/DDBJ databases">
        <title>Corvus moneduloides (New Caledonian crow) genome, bCorMon1, primary haplotype.</title>
        <authorList>
            <person name="Rutz C."/>
            <person name="Fungtammasan C."/>
            <person name="Mountcastle J."/>
            <person name="Formenti G."/>
            <person name="Chow W."/>
            <person name="Howe K."/>
            <person name="Steele M.P."/>
            <person name="Fernandes J."/>
            <person name="Gilbert M.T.P."/>
            <person name="Fedrigo O."/>
            <person name="Jarvis E.D."/>
            <person name="Gemmell N."/>
        </authorList>
    </citation>
    <scope>NUCLEOTIDE SEQUENCE [LARGE SCALE GENOMIC DNA]</scope>
</reference>
<dbReference type="Proteomes" id="UP000694553">
    <property type="component" value="Unassembled WGS sequence"/>
</dbReference>
<organism evidence="1 2">
    <name type="scientific">Corvus moneduloides</name>
    <name type="common">New Caledonian crow</name>
    <dbReference type="NCBI Taxonomy" id="1196302"/>
    <lineage>
        <taxon>Eukaryota</taxon>
        <taxon>Metazoa</taxon>
        <taxon>Chordata</taxon>
        <taxon>Craniata</taxon>
        <taxon>Vertebrata</taxon>
        <taxon>Euteleostomi</taxon>
        <taxon>Archelosauria</taxon>
        <taxon>Archosauria</taxon>
        <taxon>Dinosauria</taxon>
        <taxon>Saurischia</taxon>
        <taxon>Theropoda</taxon>
        <taxon>Coelurosauria</taxon>
        <taxon>Aves</taxon>
        <taxon>Neognathae</taxon>
        <taxon>Neoaves</taxon>
        <taxon>Telluraves</taxon>
        <taxon>Australaves</taxon>
        <taxon>Passeriformes</taxon>
        <taxon>Corvoidea</taxon>
        <taxon>Corvidae</taxon>
        <taxon>Corvus</taxon>
    </lineage>
</organism>
<reference evidence="1" key="2">
    <citation type="submission" date="2025-08" db="UniProtKB">
        <authorList>
            <consortium name="Ensembl"/>
        </authorList>
    </citation>
    <scope>IDENTIFICATION</scope>
</reference>
<accession>A0A8C3ES71</accession>
<sequence>QSLPKIPLISDAECGILNTNHGISDPGRSLALYSYCSKHGEAAQPLLESTQGFKLRQKKHLITSNITKLTGMCLSVSQQKAAEKKQVKSKAVLTSRCSLL</sequence>
<evidence type="ECO:0000313" key="1">
    <source>
        <dbReference type="Ensembl" id="ENSCMUP00000025164.1"/>
    </source>
</evidence>
<protein>
    <submittedName>
        <fullName evidence="1">Uncharacterized protein</fullName>
    </submittedName>
</protein>